<dbReference type="InterPro" id="IPR005024">
    <property type="entry name" value="Snf7_fam"/>
</dbReference>
<organism evidence="4 5">
    <name type="scientific">Aquilegia coerulea</name>
    <name type="common">Rocky mountain columbine</name>
    <dbReference type="NCBI Taxonomy" id="218851"/>
    <lineage>
        <taxon>Eukaryota</taxon>
        <taxon>Viridiplantae</taxon>
        <taxon>Streptophyta</taxon>
        <taxon>Embryophyta</taxon>
        <taxon>Tracheophyta</taxon>
        <taxon>Spermatophyta</taxon>
        <taxon>Magnoliopsida</taxon>
        <taxon>Ranunculales</taxon>
        <taxon>Ranunculaceae</taxon>
        <taxon>Thalictroideae</taxon>
        <taxon>Aquilegia</taxon>
    </lineage>
</organism>
<dbReference type="EMBL" id="KZ305021">
    <property type="protein sequence ID" value="PIA59743.1"/>
    <property type="molecule type" value="Genomic_DNA"/>
</dbReference>
<comment type="similarity">
    <text evidence="2">Belongs to the SNF7 family.</text>
</comment>
<dbReference type="InParanoid" id="A0A2G5EVF3"/>
<evidence type="ECO:0000256" key="1">
    <source>
        <dbReference type="ARBA" id="ARBA00004177"/>
    </source>
</evidence>
<comment type="subcellular location">
    <subcellularLocation>
        <location evidence="1">Endosome</location>
    </subcellularLocation>
</comment>
<protein>
    <submittedName>
        <fullName evidence="4">Uncharacterized protein</fullName>
    </submittedName>
</protein>
<gene>
    <name evidence="4" type="ORF">AQUCO_00400561v1</name>
</gene>
<accession>A0A2G5EVF3</accession>
<dbReference type="GO" id="GO:0005771">
    <property type="term" value="C:multivesicular body"/>
    <property type="evidence" value="ECO:0007669"/>
    <property type="project" value="TreeGrafter"/>
</dbReference>
<name>A0A2G5EVF3_AQUCA</name>
<dbReference type="GO" id="GO:0009898">
    <property type="term" value="C:cytoplasmic side of plasma membrane"/>
    <property type="evidence" value="ECO:0007669"/>
    <property type="project" value="TreeGrafter"/>
</dbReference>
<dbReference type="OrthoDB" id="5592979at2759"/>
<dbReference type="PANTHER" id="PTHR22761">
    <property type="entry name" value="CHARGED MULTIVESICULAR BODY PROTEIN"/>
    <property type="match status" value="1"/>
</dbReference>
<proteinExistence type="inferred from homology"/>
<dbReference type="GO" id="GO:0000815">
    <property type="term" value="C:ESCRT III complex"/>
    <property type="evidence" value="ECO:0007669"/>
    <property type="project" value="TreeGrafter"/>
</dbReference>
<evidence type="ECO:0000313" key="4">
    <source>
        <dbReference type="EMBL" id="PIA59743.1"/>
    </source>
</evidence>
<dbReference type="Proteomes" id="UP000230069">
    <property type="component" value="Unassembled WGS sequence"/>
</dbReference>
<keyword evidence="3" id="KW-0967">Endosome</keyword>
<evidence type="ECO:0000313" key="5">
    <source>
        <dbReference type="Proteomes" id="UP000230069"/>
    </source>
</evidence>
<dbReference type="AlphaFoldDB" id="A0A2G5EVF3"/>
<sequence>MLKWTKWFGIGCKGDAAAAMAISLSTQEKLNETLEMFERRKLVLQEKISIENERFKGFTKFKNKKAAVECLKRKSFYESQLEQLEHLHSQIKDQIRAINGLT</sequence>
<dbReference type="Gene3D" id="1.10.287.1060">
    <property type="entry name" value="ESAT-6-like"/>
    <property type="match status" value="1"/>
</dbReference>
<evidence type="ECO:0000256" key="2">
    <source>
        <dbReference type="ARBA" id="ARBA00006190"/>
    </source>
</evidence>
<dbReference type="PANTHER" id="PTHR22761:SF10">
    <property type="entry name" value="GH13992P"/>
    <property type="match status" value="1"/>
</dbReference>
<reference evidence="4 5" key="1">
    <citation type="submission" date="2017-09" db="EMBL/GenBank/DDBJ databases">
        <title>WGS assembly of Aquilegia coerulea Goldsmith.</title>
        <authorList>
            <person name="Hodges S."/>
            <person name="Kramer E."/>
            <person name="Nordborg M."/>
            <person name="Tomkins J."/>
            <person name="Borevitz J."/>
            <person name="Derieg N."/>
            <person name="Yan J."/>
            <person name="Mihaltcheva S."/>
            <person name="Hayes R.D."/>
            <person name="Rokhsar D."/>
        </authorList>
    </citation>
    <scope>NUCLEOTIDE SEQUENCE [LARGE SCALE GENOMIC DNA]</scope>
    <source>
        <strain evidence="5">cv. Goldsmith</strain>
    </source>
</reference>
<dbReference type="Pfam" id="PF03357">
    <property type="entry name" value="Snf7"/>
    <property type="match status" value="1"/>
</dbReference>
<dbReference type="GO" id="GO:0032511">
    <property type="term" value="P:late endosome to vacuole transport via multivesicular body sorting pathway"/>
    <property type="evidence" value="ECO:0007669"/>
    <property type="project" value="TreeGrafter"/>
</dbReference>
<evidence type="ECO:0000256" key="3">
    <source>
        <dbReference type="ARBA" id="ARBA00022753"/>
    </source>
</evidence>
<keyword evidence="5" id="KW-1185">Reference proteome</keyword>
<dbReference type="GO" id="GO:0006900">
    <property type="term" value="P:vesicle budding from membrane"/>
    <property type="evidence" value="ECO:0007669"/>
    <property type="project" value="TreeGrafter"/>
</dbReference>
<dbReference type="STRING" id="218851.A0A2G5EVF3"/>